<feature type="domain" description="AbiJ-NTD3" evidence="1">
    <location>
        <begin position="90"/>
        <end position="251"/>
    </location>
</feature>
<comment type="caution">
    <text evidence="2">The sequence shown here is derived from an EMBL/GenBank/DDBJ whole genome shotgun (WGS) entry which is preliminary data.</text>
</comment>
<reference evidence="2 3" key="1">
    <citation type="submission" date="2017-01" db="EMBL/GenBank/DDBJ databases">
        <authorList>
            <person name="Varghese N."/>
            <person name="Submissions S."/>
        </authorList>
    </citation>
    <scope>NUCLEOTIDE SEQUENCE [LARGE SCALE GENOMIC DNA]</scope>
    <source>
        <strain evidence="2 3">ATCC 23464</strain>
    </source>
</reference>
<dbReference type="EMBL" id="FTNK01000001">
    <property type="protein sequence ID" value="SIQ34591.1"/>
    <property type="molecule type" value="Genomic_DNA"/>
</dbReference>
<name>A0ABY1JKH2_9BACL</name>
<accession>A0ABY1JKH2</accession>
<protein>
    <recommendedName>
        <fullName evidence="1">AbiJ-NTD3 domain-containing protein</fullName>
    </recommendedName>
</protein>
<dbReference type="Proteomes" id="UP000186666">
    <property type="component" value="Unassembled WGS sequence"/>
</dbReference>
<dbReference type="RefSeq" id="WP_068589855.1">
    <property type="nucleotide sequence ID" value="NZ_FTNK01000001.1"/>
</dbReference>
<evidence type="ECO:0000313" key="2">
    <source>
        <dbReference type="EMBL" id="SIQ34591.1"/>
    </source>
</evidence>
<sequence length="445" mass="52098">MTLKNLISGITSVLTTEKSMYLPDVCSRYGLEHGDVIEIGNSRRIYVEKRLKGKDQLFLIDLAKRVAKDYNDTNLYKVLNMLAPSGVFMITQLTRNNILKYLLTQGIEGEMDFIEFLQRTWDLDEMASTDPRYSNAREDIVQHVLANSDWDELFLYENILEIYNISDDQFIRFIENTVHPRVRKQNINEIIEVLNVYLANDGYKIVIVDKMSGYAIYSVIKTSEGVKGSFKNLIFAADGLKPKIVISDSINNDIKIVENEEHCLVYDEPILSGLNWKDLIKWWGRNNITSDTNTLEKTLYKRLLKSLDSEPEEKLFYYYFECFRNILGDEFPALIPQVYLHYDPYTVKKMNGTNHLFRQRMDFLLLLPNNIRIVIEVDGKQHYSDETKSSPKKYADMMEADRDLRLNGYEVYRFGGQEFVDSNKQKDLINSFFVRLFNKHSILKR</sequence>
<gene>
    <name evidence="2" type="ORF">SAMN05421578_101320</name>
</gene>
<proteinExistence type="predicted"/>
<evidence type="ECO:0000313" key="3">
    <source>
        <dbReference type="Proteomes" id="UP000186666"/>
    </source>
</evidence>
<dbReference type="Gene3D" id="3.40.960.10">
    <property type="entry name" value="VSR Endonuclease"/>
    <property type="match status" value="1"/>
</dbReference>
<organism evidence="2 3">
    <name type="scientific">Paenibacillus macquariensis</name>
    <dbReference type="NCBI Taxonomy" id="948756"/>
    <lineage>
        <taxon>Bacteria</taxon>
        <taxon>Bacillati</taxon>
        <taxon>Bacillota</taxon>
        <taxon>Bacilli</taxon>
        <taxon>Bacillales</taxon>
        <taxon>Paenibacillaceae</taxon>
        <taxon>Paenibacillus</taxon>
    </lineage>
</organism>
<evidence type="ECO:0000259" key="1">
    <source>
        <dbReference type="Pfam" id="PF18860"/>
    </source>
</evidence>
<dbReference type="Pfam" id="PF18860">
    <property type="entry name" value="AbiJ_NTD3"/>
    <property type="match status" value="1"/>
</dbReference>
<dbReference type="InterPro" id="IPR041427">
    <property type="entry name" value="AbiJ-NTD3"/>
</dbReference>
<keyword evidence="3" id="KW-1185">Reference proteome</keyword>